<dbReference type="EMBL" id="AE014075">
    <property type="protein sequence ID" value="AAN80523.1"/>
    <property type="molecule type" value="Genomic_DNA"/>
</dbReference>
<protein>
    <submittedName>
        <fullName evidence="1">Uncharacterized protein</fullName>
    </submittedName>
</protein>
<dbReference type="Proteomes" id="UP000001410">
    <property type="component" value="Chromosome"/>
</dbReference>
<evidence type="ECO:0000313" key="2">
    <source>
        <dbReference type="Proteomes" id="UP000001410"/>
    </source>
</evidence>
<evidence type="ECO:0000313" key="1">
    <source>
        <dbReference type="EMBL" id="AAN80523.1"/>
    </source>
</evidence>
<proteinExistence type="predicted"/>
<keyword evidence="2" id="KW-1185">Reference proteome</keyword>
<accession>A0A0H2V7U7</accession>
<dbReference type="KEGG" id="ecc:c2063"/>
<name>A0A0H2V7U7_ECOL6</name>
<gene>
    <name evidence="1" type="ordered locus">c2063</name>
</gene>
<reference evidence="1 2" key="1">
    <citation type="journal article" date="2002" name="Proc. Natl. Acad. Sci. U.S.A.">
        <title>Extensive mosaic structure revealed by the complete genome sequence of uropathogenic Escherichia coli.</title>
        <authorList>
            <person name="Welch R.A."/>
            <person name="Burland V."/>
            <person name="Plunkett G.III."/>
            <person name="Redford P."/>
            <person name="Roesch P."/>
            <person name="Rasko D."/>
            <person name="Buckles E.L."/>
            <person name="Liou S.R."/>
            <person name="Boutin A."/>
            <person name="Hackett J."/>
            <person name="Stroud D."/>
            <person name="Mayhew G.F."/>
            <person name="Rose D.J."/>
            <person name="Zhou S."/>
            <person name="Schwartz D.C."/>
            <person name="Perna N.T."/>
            <person name="Mobley H.L."/>
            <person name="Donnenberg M.S."/>
            <person name="Blattner F.R."/>
        </authorList>
    </citation>
    <scope>NUCLEOTIDE SEQUENCE [LARGE SCALE GENOMIC DNA]</scope>
    <source>
        <strain evidence="2">CFT073 / ATCC 700928 / UPEC</strain>
    </source>
</reference>
<dbReference type="HOGENOM" id="CLU_097854_0_0_6"/>
<sequence>MYIVAAVGNSGVCAKAGDLHQVTITGDMTPFTQCTNAYSHSGIRNPTTISSAAYPRRITGYSNPCAFTGAANVTVKADTSNPHAITHTGNLRGIPSSCDSGIILTTADASMIVAAGKLTAKCSLSGICGQFLHRRNFLMREVFIRQPFFPRILNQTLRPVRISFLNQCMMNIGITTAAWEMAQKPAIHHRSDTPFSQVCSCNDHSLVPVIAIDHAFKGFVWRTPRGAKIKMTEDKKEAYKCQSKMRLQ</sequence>
<organism evidence="1 2">
    <name type="scientific">Escherichia coli O6:H1 (strain CFT073 / ATCC 700928 / UPEC)</name>
    <dbReference type="NCBI Taxonomy" id="199310"/>
    <lineage>
        <taxon>Bacteria</taxon>
        <taxon>Pseudomonadati</taxon>
        <taxon>Pseudomonadota</taxon>
        <taxon>Gammaproteobacteria</taxon>
        <taxon>Enterobacterales</taxon>
        <taxon>Enterobacteriaceae</taxon>
        <taxon>Escherichia</taxon>
    </lineage>
</organism>
<dbReference type="AlphaFoldDB" id="A0A0H2V7U7"/>